<proteinExistence type="predicted"/>
<feature type="transmembrane region" description="Helical" evidence="2">
    <location>
        <begin position="116"/>
        <end position="137"/>
    </location>
</feature>
<name>A0A2G9UWV0_TELCI</name>
<dbReference type="EMBL" id="KZ345241">
    <property type="protein sequence ID" value="PIO74653.1"/>
    <property type="molecule type" value="Genomic_DNA"/>
</dbReference>
<protein>
    <submittedName>
        <fullName evidence="3">Uncharacterized protein</fullName>
    </submittedName>
</protein>
<sequence length="146" mass="15516">MSAYQTIALLADWQKTIERNSEKQCKNTKMRKASSMGGRTTMAGPHGLVAPPEIQPTSTSAAASLSLSSSPVTLPFRNTQLFQLVMKLLSTSADNATSQTVPVDVSDFPYGDESRMVAIIVFGAVFAIVTFVGNLMVAAQASGIDQ</sequence>
<evidence type="ECO:0000313" key="3">
    <source>
        <dbReference type="EMBL" id="PIO74653.1"/>
    </source>
</evidence>
<keyword evidence="4" id="KW-1185">Reference proteome</keyword>
<organism evidence="3 4">
    <name type="scientific">Teladorsagia circumcincta</name>
    <name type="common">Brown stomach worm</name>
    <name type="synonym">Ostertagia circumcincta</name>
    <dbReference type="NCBI Taxonomy" id="45464"/>
    <lineage>
        <taxon>Eukaryota</taxon>
        <taxon>Metazoa</taxon>
        <taxon>Ecdysozoa</taxon>
        <taxon>Nematoda</taxon>
        <taxon>Chromadorea</taxon>
        <taxon>Rhabditida</taxon>
        <taxon>Rhabditina</taxon>
        <taxon>Rhabditomorpha</taxon>
        <taxon>Strongyloidea</taxon>
        <taxon>Trichostrongylidae</taxon>
        <taxon>Teladorsagia</taxon>
    </lineage>
</organism>
<evidence type="ECO:0000313" key="4">
    <source>
        <dbReference type="Proteomes" id="UP000230423"/>
    </source>
</evidence>
<dbReference type="Proteomes" id="UP000230423">
    <property type="component" value="Unassembled WGS sequence"/>
</dbReference>
<feature type="region of interest" description="Disordered" evidence="1">
    <location>
        <begin position="22"/>
        <end position="55"/>
    </location>
</feature>
<dbReference type="AlphaFoldDB" id="A0A2G9UWV0"/>
<gene>
    <name evidence="3" type="ORF">TELCIR_03332</name>
</gene>
<keyword evidence="2" id="KW-1133">Transmembrane helix</keyword>
<evidence type="ECO:0000256" key="1">
    <source>
        <dbReference type="SAM" id="MobiDB-lite"/>
    </source>
</evidence>
<reference evidence="3 4" key="1">
    <citation type="submission" date="2015-09" db="EMBL/GenBank/DDBJ databases">
        <title>Draft genome of the parasitic nematode Teladorsagia circumcincta isolate WARC Sus (inbred).</title>
        <authorList>
            <person name="Mitreva M."/>
        </authorList>
    </citation>
    <scope>NUCLEOTIDE SEQUENCE [LARGE SCALE GENOMIC DNA]</scope>
    <source>
        <strain evidence="3 4">S</strain>
    </source>
</reference>
<keyword evidence="2" id="KW-0812">Transmembrane</keyword>
<keyword evidence="2" id="KW-0472">Membrane</keyword>
<accession>A0A2G9UWV0</accession>
<evidence type="ECO:0000256" key="2">
    <source>
        <dbReference type="SAM" id="Phobius"/>
    </source>
</evidence>